<feature type="compositionally biased region" description="Pro residues" evidence="2">
    <location>
        <begin position="125"/>
        <end position="134"/>
    </location>
</feature>
<evidence type="ECO:0000259" key="4">
    <source>
        <dbReference type="PROSITE" id="PS50190"/>
    </source>
</evidence>
<dbReference type="InterPro" id="IPR023394">
    <property type="entry name" value="Sec7_C_sf"/>
</dbReference>
<dbReference type="GO" id="GO:0005085">
    <property type="term" value="F:guanyl-nucleotide exchange factor activity"/>
    <property type="evidence" value="ECO:0007669"/>
    <property type="project" value="InterPro"/>
</dbReference>
<evidence type="ECO:0000259" key="3">
    <source>
        <dbReference type="PROSITE" id="PS50003"/>
    </source>
</evidence>
<dbReference type="Gene3D" id="1.10.1000.11">
    <property type="entry name" value="Arf Nucleotide-binding Site Opener,domain 2"/>
    <property type="match status" value="1"/>
</dbReference>
<feature type="compositionally biased region" description="Low complexity" evidence="2">
    <location>
        <begin position="1323"/>
        <end position="1334"/>
    </location>
</feature>
<feature type="compositionally biased region" description="Polar residues" evidence="2">
    <location>
        <begin position="326"/>
        <end position="340"/>
    </location>
</feature>
<feature type="compositionally biased region" description="Low complexity" evidence="2">
    <location>
        <begin position="1094"/>
        <end position="1112"/>
    </location>
</feature>
<dbReference type="STRING" id="41688.A0A2N3NGS0"/>
<dbReference type="OrthoDB" id="430364at2759"/>
<dbReference type="SMART" id="SM00233">
    <property type="entry name" value="PH"/>
    <property type="match status" value="1"/>
</dbReference>
<dbReference type="PANTHER" id="PTHR10663">
    <property type="entry name" value="GUANYL-NUCLEOTIDE EXCHANGE FACTOR"/>
    <property type="match status" value="1"/>
</dbReference>
<keyword evidence="6" id="KW-1185">Reference proteome</keyword>
<feature type="compositionally biased region" description="Basic and acidic residues" evidence="2">
    <location>
        <begin position="1165"/>
        <end position="1182"/>
    </location>
</feature>
<evidence type="ECO:0000256" key="1">
    <source>
        <dbReference type="SAM" id="Coils"/>
    </source>
</evidence>
<feature type="compositionally biased region" description="Polar residues" evidence="2">
    <location>
        <begin position="17"/>
        <end position="31"/>
    </location>
</feature>
<dbReference type="PROSITE" id="PS50003">
    <property type="entry name" value="PH_DOMAIN"/>
    <property type="match status" value="1"/>
</dbReference>
<dbReference type="VEuPathDB" id="FungiDB:jhhlp_001776"/>
<dbReference type="SUPFAM" id="SSF48425">
    <property type="entry name" value="Sec7 domain"/>
    <property type="match status" value="1"/>
</dbReference>
<feature type="region of interest" description="Disordered" evidence="2">
    <location>
        <begin position="279"/>
        <end position="406"/>
    </location>
</feature>
<feature type="compositionally biased region" description="Polar residues" evidence="2">
    <location>
        <begin position="45"/>
        <end position="95"/>
    </location>
</feature>
<feature type="domain" description="PH" evidence="3">
    <location>
        <begin position="737"/>
        <end position="866"/>
    </location>
</feature>
<feature type="coiled-coil region" evidence="1">
    <location>
        <begin position="929"/>
        <end position="963"/>
    </location>
</feature>
<dbReference type="PROSITE" id="PS50190">
    <property type="entry name" value="SEC7"/>
    <property type="match status" value="1"/>
</dbReference>
<dbReference type="InterPro" id="IPR035999">
    <property type="entry name" value="Sec7_dom_sf"/>
</dbReference>
<dbReference type="InterPro" id="IPR011993">
    <property type="entry name" value="PH-like_dom_sf"/>
</dbReference>
<evidence type="ECO:0000313" key="6">
    <source>
        <dbReference type="Proteomes" id="UP000233524"/>
    </source>
</evidence>
<dbReference type="InParanoid" id="A0A2N3NGS0"/>
<feature type="compositionally biased region" description="Basic and acidic residues" evidence="2">
    <location>
        <begin position="1131"/>
        <end position="1143"/>
    </location>
</feature>
<feature type="compositionally biased region" description="Basic and acidic residues" evidence="2">
    <location>
        <begin position="187"/>
        <end position="205"/>
    </location>
</feature>
<feature type="compositionally biased region" description="Polar residues" evidence="2">
    <location>
        <begin position="1378"/>
        <end position="1393"/>
    </location>
</feature>
<feature type="compositionally biased region" description="Basic and acidic residues" evidence="2">
    <location>
        <begin position="1252"/>
        <end position="1274"/>
    </location>
</feature>
<reference evidence="5 6" key="1">
    <citation type="journal article" date="2017" name="G3 (Bethesda)">
        <title>First Draft Genome Sequence of the Pathogenic Fungus Lomentospora prolificans (Formerly Scedosporium prolificans).</title>
        <authorList>
            <person name="Luo R."/>
            <person name="Zimin A."/>
            <person name="Workman R."/>
            <person name="Fan Y."/>
            <person name="Pertea G."/>
            <person name="Grossman N."/>
            <person name="Wear M.P."/>
            <person name="Jia B."/>
            <person name="Miller H."/>
            <person name="Casadevall A."/>
            <person name="Timp W."/>
            <person name="Zhang S.X."/>
            <person name="Salzberg S.L."/>
        </authorList>
    </citation>
    <scope>NUCLEOTIDE SEQUENCE [LARGE SCALE GENOMIC DNA]</scope>
    <source>
        <strain evidence="5 6">JHH-5317</strain>
    </source>
</reference>
<organism evidence="5 6">
    <name type="scientific">Lomentospora prolificans</name>
    <dbReference type="NCBI Taxonomy" id="41688"/>
    <lineage>
        <taxon>Eukaryota</taxon>
        <taxon>Fungi</taxon>
        <taxon>Dikarya</taxon>
        <taxon>Ascomycota</taxon>
        <taxon>Pezizomycotina</taxon>
        <taxon>Sordariomycetes</taxon>
        <taxon>Hypocreomycetidae</taxon>
        <taxon>Microascales</taxon>
        <taxon>Microascaceae</taxon>
        <taxon>Lomentospora</taxon>
    </lineage>
</organism>
<name>A0A2N3NGS0_9PEZI</name>
<feature type="compositionally biased region" description="Polar residues" evidence="2">
    <location>
        <begin position="1014"/>
        <end position="1033"/>
    </location>
</feature>
<feature type="region of interest" description="Disordered" evidence="2">
    <location>
        <begin position="1"/>
        <end position="102"/>
    </location>
</feature>
<dbReference type="SUPFAM" id="SSF50729">
    <property type="entry name" value="PH domain-like"/>
    <property type="match status" value="1"/>
</dbReference>
<feature type="compositionally biased region" description="Polar residues" evidence="2">
    <location>
        <begin position="1051"/>
        <end position="1068"/>
    </location>
</feature>
<dbReference type="InterPro" id="IPR000904">
    <property type="entry name" value="Sec7_dom"/>
</dbReference>
<feature type="compositionally biased region" description="Polar residues" evidence="2">
    <location>
        <begin position="378"/>
        <end position="391"/>
    </location>
</feature>
<dbReference type="Gene3D" id="2.30.29.30">
    <property type="entry name" value="Pleckstrin-homology domain (PH domain)/Phosphotyrosine-binding domain (PTB)"/>
    <property type="match status" value="1"/>
</dbReference>
<sequence length="1401" mass="154177">MPFLRRRGHPANETDIRSSTAGVSESSQLSPDTPADADTMGEPDTTLSPSLGSHNVDSPLTKQNTADGGSREPSAQNSEDQTYSRPASPPIQAQTQRHRRFSALRFRNASDSQLSIRAKHEAEDPPPLPTPPPEIITTAPTVDFDGLQKKPSRLNLANRFRRAPALPKTKEKDLTKPQLAKRSRTSTSDDSRRPNDILLRKKSGEYRTTAPPPAYGLDEGTVPALPANRISESSRSDASSADARLYASTTTTTHTVHTITTTLFRLPRRRNKAVDSLFPLGHLPQKNGLPNHTGQDGAQASSLSIPRSSFATSESGTLLSEPGTPRASTSHSGTTPNLSSPEMRAKQVSSPATALWRPEPPSSGRSSPTRVPIHLRGRSSTMSSVGGQSNDEGLAPPTIRTSSSAGRKSFGDLFGLNRLRQNSDLALSRQGTMTPVTPGSATSKNNSLQLVREQQLVLPERREDDTPAKYLARLEEVVSRSVIPSALSRGTDQFASAVLRSYMRSFSFFGDPIDMALRKLLMEAELPRETQQIDRCLQAFANRYDECNPGVYSTPDQAYFIAFSLLILHTDVFNKNNKRKMQKHDYLKNAGGEGIFDEILECFYDNITYTPFIHVEDDLDINGERIIAHKARRKPIFAGGAMEAAKHSTKEPIDPYTLIIDGKLDVLRPSLKDVMHLEDHYTYIGTAKSLDLKELQKTFFRTGVLQIVSARSRPDAFMSEKTAINPEEAHPGIVDIKITKVGLLWRKDAKKKRTRSKWQEWGAILTGAQLYFFRNTAWVKSLMHQYESHVKQGNDGVPVIFKPPLEQFKPDVLFSTDGAVALVDSTYKKHKNAFVYVRHGSIEEVLLADDENEMNDWLAKLNYAAAFRTSGVRMRGVVGSHYDGQSRRGIRRLDSSDATQLIQTPTGDVSIARGRIDHKMAEDILAARRDIMVQKVADAADKLAEVEKQLETQLRNARHLQILAPIQAKTREQVLLAAARMSAQLKWTRMEIWQLRCHRDILVQDLEEERMTLGSPNASANILSGERSQSSGPAPNPASDASATPDKRDNAPTTNNASEQIDTLTTPVDSPLRPQPPNGSRPRRRSETESVRKSSISSGIASPAPQAPFASSVTTSAEREFIGSQSSGNAPHDHMDDGERDLLEQAGLLKTQSRRVSDTPGHTIEAGDRRDHASPGEKGERNKIRRSLQRTLRESAGHLSHQRIKKGKDILSGGSLEDDSADHKLTRGTGSFVVHGKKASVINFGSELRTLSPDEKLRAKQQALRDDQQQDRSQRSLSCTSGDDDFHSVNGDSVEWGERRESTASASTATARSFRELHRKYSRSASAGGRLAAPSDEDSEVALSFSDGGRGTPLPPIDHDSSECEDDPPTDAARHLSQYFTPSSDPATPNSIENGEAIDHL</sequence>
<feature type="region of interest" description="Disordered" evidence="2">
    <location>
        <begin position="155"/>
        <end position="222"/>
    </location>
</feature>
<dbReference type="Proteomes" id="UP000233524">
    <property type="component" value="Unassembled WGS sequence"/>
</dbReference>
<dbReference type="SMART" id="SM00222">
    <property type="entry name" value="Sec7"/>
    <property type="match status" value="1"/>
</dbReference>
<feature type="region of interest" description="Disordered" evidence="2">
    <location>
        <begin position="119"/>
        <end position="139"/>
    </location>
</feature>
<accession>A0A2N3NGS0</accession>
<feature type="compositionally biased region" description="Low complexity" evidence="2">
    <location>
        <begin position="1303"/>
        <end position="1312"/>
    </location>
</feature>
<feature type="compositionally biased region" description="Low complexity" evidence="2">
    <location>
        <begin position="362"/>
        <end position="372"/>
    </location>
</feature>
<dbReference type="PANTHER" id="PTHR10663:SF405">
    <property type="entry name" value="ARF GUANINE NUCLEOTIDE EXCHANGE FACTOR SYT1"/>
    <property type="match status" value="1"/>
</dbReference>
<dbReference type="Pfam" id="PF01369">
    <property type="entry name" value="Sec7"/>
    <property type="match status" value="1"/>
</dbReference>
<gene>
    <name evidence="5" type="ORF">jhhlp_001776</name>
</gene>
<dbReference type="InterPro" id="IPR001849">
    <property type="entry name" value="PH_domain"/>
</dbReference>
<feature type="domain" description="SEC7" evidence="4">
    <location>
        <begin position="446"/>
        <end position="610"/>
    </location>
</feature>
<feature type="region of interest" description="Disordered" evidence="2">
    <location>
        <begin position="1014"/>
        <end position="1230"/>
    </location>
</feature>
<proteinExistence type="predicted"/>
<comment type="caution">
    <text evidence="5">The sequence shown here is derived from an EMBL/GenBank/DDBJ whole genome shotgun (WGS) entry which is preliminary data.</text>
</comment>
<evidence type="ECO:0008006" key="7">
    <source>
        <dbReference type="Google" id="ProtNLM"/>
    </source>
</evidence>
<evidence type="ECO:0000313" key="5">
    <source>
        <dbReference type="EMBL" id="PKS11625.1"/>
    </source>
</evidence>
<dbReference type="CDD" id="cd00171">
    <property type="entry name" value="Sec7"/>
    <property type="match status" value="1"/>
</dbReference>
<protein>
    <recommendedName>
        <fullName evidence="7">SEC7 domain-containing protein</fullName>
    </recommendedName>
</protein>
<feature type="compositionally biased region" description="Polar residues" evidence="2">
    <location>
        <begin position="288"/>
        <end position="318"/>
    </location>
</feature>
<dbReference type="GO" id="GO:0032012">
    <property type="term" value="P:regulation of ARF protein signal transduction"/>
    <property type="evidence" value="ECO:0007669"/>
    <property type="project" value="InterPro"/>
</dbReference>
<evidence type="ECO:0000256" key="2">
    <source>
        <dbReference type="SAM" id="MobiDB-lite"/>
    </source>
</evidence>
<dbReference type="EMBL" id="NLAX01000006">
    <property type="protein sequence ID" value="PKS11625.1"/>
    <property type="molecule type" value="Genomic_DNA"/>
</dbReference>
<feature type="region of interest" description="Disordered" evidence="2">
    <location>
        <begin position="1252"/>
        <end position="1401"/>
    </location>
</feature>
<keyword evidence="1" id="KW-0175">Coiled coil</keyword>